<reference evidence="1" key="1">
    <citation type="submission" date="2021-02" db="EMBL/GenBank/DDBJ databases">
        <authorList>
            <person name="Nowell W R."/>
        </authorList>
    </citation>
    <scope>NUCLEOTIDE SEQUENCE</scope>
</reference>
<feature type="non-terminal residue" evidence="1">
    <location>
        <position position="133"/>
    </location>
</feature>
<proteinExistence type="predicted"/>
<comment type="caution">
    <text evidence="1">The sequence shown here is derived from an EMBL/GenBank/DDBJ whole genome shotgun (WGS) entry which is preliminary data.</text>
</comment>
<dbReference type="AlphaFoldDB" id="A0A820RIT0"/>
<name>A0A820RIT0_9BILA</name>
<sequence length="133" mass="15386">IIQNATDQLLNIHTNIVNARLLTPISNDNINEKYFQTLWESNPDEYHYITILSDILPILLALIHDGKVNGHIDVCNKGKISLKDFEKNNSNELKSQTNISQIIETEDITDKFEKWTKQMISPETRQLYQASFL</sequence>
<gene>
    <name evidence="1" type="ORF">OXD698_LOCUS53540</name>
</gene>
<feature type="non-terminal residue" evidence="1">
    <location>
        <position position="1"/>
    </location>
</feature>
<accession>A0A820RIT0</accession>
<dbReference type="Proteomes" id="UP000663844">
    <property type="component" value="Unassembled WGS sequence"/>
</dbReference>
<protein>
    <submittedName>
        <fullName evidence="1">Uncharacterized protein</fullName>
    </submittedName>
</protein>
<evidence type="ECO:0000313" key="2">
    <source>
        <dbReference type="Proteomes" id="UP000663844"/>
    </source>
</evidence>
<evidence type="ECO:0000313" key="1">
    <source>
        <dbReference type="EMBL" id="CAF4436206.1"/>
    </source>
</evidence>
<dbReference type="EMBL" id="CAJOAZ010030856">
    <property type="protein sequence ID" value="CAF4436206.1"/>
    <property type="molecule type" value="Genomic_DNA"/>
</dbReference>
<organism evidence="1 2">
    <name type="scientific">Adineta steineri</name>
    <dbReference type="NCBI Taxonomy" id="433720"/>
    <lineage>
        <taxon>Eukaryota</taxon>
        <taxon>Metazoa</taxon>
        <taxon>Spiralia</taxon>
        <taxon>Gnathifera</taxon>
        <taxon>Rotifera</taxon>
        <taxon>Eurotatoria</taxon>
        <taxon>Bdelloidea</taxon>
        <taxon>Adinetida</taxon>
        <taxon>Adinetidae</taxon>
        <taxon>Adineta</taxon>
    </lineage>
</organism>